<dbReference type="AlphaFoldDB" id="A0A6M2DZ75"/>
<accession>A0A6M2DZ75</accession>
<keyword evidence="1" id="KW-1133">Transmembrane helix</keyword>
<evidence type="ECO:0000313" key="3">
    <source>
        <dbReference type="EMBL" id="NOV51675.1"/>
    </source>
</evidence>
<proteinExistence type="predicted"/>
<feature type="transmembrane region" description="Helical" evidence="1">
    <location>
        <begin position="12"/>
        <end position="30"/>
    </location>
</feature>
<name>A0A6M2DZ75_XENCH</name>
<dbReference type="GO" id="GO:0009953">
    <property type="term" value="P:dorsal/ventral pattern formation"/>
    <property type="evidence" value="ECO:0007669"/>
    <property type="project" value="TreeGrafter"/>
</dbReference>
<dbReference type="Pfam" id="PF00093">
    <property type="entry name" value="VWC"/>
    <property type="match status" value="1"/>
</dbReference>
<organism evidence="3">
    <name type="scientific">Xenopsylla cheopis</name>
    <name type="common">Oriental rat flea</name>
    <name type="synonym">Pulex cheopis</name>
    <dbReference type="NCBI Taxonomy" id="163159"/>
    <lineage>
        <taxon>Eukaryota</taxon>
        <taxon>Metazoa</taxon>
        <taxon>Ecdysozoa</taxon>
        <taxon>Arthropoda</taxon>
        <taxon>Hexapoda</taxon>
        <taxon>Insecta</taxon>
        <taxon>Pterygota</taxon>
        <taxon>Neoptera</taxon>
        <taxon>Endopterygota</taxon>
        <taxon>Siphonaptera</taxon>
        <taxon>Pulicidae</taxon>
        <taxon>Xenopsyllinae</taxon>
        <taxon>Xenopsylla</taxon>
    </lineage>
</organism>
<dbReference type="InterPro" id="IPR052278">
    <property type="entry name" value="Chordin-like_regulators"/>
</dbReference>
<dbReference type="GO" id="GO:0036122">
    <property type="term" value="F:BMP binding"/>
    <property type="evidence" value="ECO:0007669"/>
    <property type="project" value="TreeGrafter"/>
</dbReference>
<dbReference type="EMBL" id="GIIL01007949">
    <property type="protein sequence ID" value="NOV51675.1"/>
    <property type="molecule type" value="Transcribed_RNA"/>
</dbReference>
<dbReference type="GO" id="GO:0030514">
    <property type="term" value="P:negative regulation of BMP signaling pathway"/>
    <property type="evidence" value="ECO:0007669"/>
    <property type="project" value="TreeGrafter"/>
</dbReference>
<protein>
    <submittedName>
        <fullName evidence="3">Putative secreted protein</fullName>
    </submittedName>
</protein>
<feature type="domain" description="VWFC" evidence="2">
    <location>
        <begin position="56"/>
        <end position="128"/>
    </location>
</feature>
<evidence type="ECO:0000256" key="1">
    <source>
        <dbReference type="SAM" id="Phobius"/>
    </source>
</evidence>
<sequence length="164" mass="18843">MATNIVKTTFTIIQILSWFFTLILILGNGMQTQARRQSPLMVEEDGFRKNHRAAECTFGKQTRELGSTWFADLGPPFGVMYCIRCECTPVQKKRRIVARVQCRNIKNECPKPTCDEPVLHPGRCCKTCPDDLYSPDIPQDVSPPIINEEEEKKYETFCSSFNWT</sequence>
<dbReference type="PANTHER" id="PTHR46526:SF1">
    <property type="entry name" value="CHORDIN"/>
    <property type="match status" value="1"/>
</dbReference>
<evidence type="ECO:0000259" key="2">
    <source>
        <dbReference type="Pfam" id="PF00093"/>
    </source>
</evidence>
<keyword evidence="1" id="KW-0472">Membrane</keyword>
<dbReference type="SUPFAM" id="SSF57603">
    <property type="entry name" value="FnI-like domain"/>
    <property type="match status" value="1"/>
</dbReference>
<reference evidence="3" key="1">
    <citation type="submission" date="2020-03" db="EMBL/GenBank/DDBJ databases">
        <title>Transcriptomic Profiling of the Digestive Tract of the Rat Flea, Xenopsylla cheopis, Following Blood Feeding and Infection with Yersinia pestis.</title>
        <authorList>
            <person name="Bland D.M."/>
            <person name="Martens C.A."/>
            <person name="Virtaneva K."/>
            <person name="Kanakabandi K."/>
            <person name="Long D."/>
            <person name="Rosenke R."/>
            <person name="Saturday G.A."/>
            <person name="Hoyt F.H."/>
            <person name="Bruno D.P."/>
            <person name="Ribeiro J.M.C."/>
            <person name="Hinnebusch J."/>
        </authorList>
    </citation>
    <scope>NUCLEOTIDE SEQUENCE</scope>
</reference>
<dbReference type="GO" id="GO:0005615">
    <property type="term" value="C:extracellular space"/>
    <property type="evidence" value="ECO:0007669"/>
    <property type="project" value="TreeGrafter"/>
</dbReference>
<keyword evidence="1" id="KW-0812">Transmembrane</keyword>
<dbReference type="PANTHER" id="PTHR46526">
    <property type="entry name" value="CHORDIN"/>
    <property type="match status" value="1"/>
</dbReference>
<dbReference type="InterPro" id="IPR001007">
    <property type="entry name" value="VWF_dom"/>
</dbReference>